<evidence type="ECO:0000256" key="3">
    <source>
        <dbReference type="PROSITE-ProRule" id="PRU00104"/>
    </source>
</evidence>
<evidence type="ECO:0000256" key="1">
    <source>
        <dbReference type="ARBA" id="ARBA00022679"/>
    </source>
</evidence>
<evidence type="ECO:0000256" key="2">
    <source>
        <dbReference type="ARBA" id="ARBA00022786"/>
    </source>
</evidence>
<accession>A0A8C4I5F5</accession>
<dbReference type="Proteomes" id="UP000694389">
    <property type="component" value="Unassembled WGS sequence"/>
</dbReference>
<feature type="domain" description="HECT" evidence="4">
    <location>
        <begin position="12"/>
        <end position="75"/>
    </location>
</feature>
<dbReference type="InterPro" id="IPR000569">
    <property type="entry name" value="HECT_dom"/>
</dbReference>
<dbReference type="Pfam" id="PF00632">
    <property type="entry name" value="HECT"/>
    <property type="match status" value="1"/>
</dbReference>
<reference evidence="5" key="1">
    <citation type="submission" date="2025-08" db="UniProtKB">
        <authorList>
            <consortium name="Ensembl"/>
        </authorList>
    </citation>
    <scope>IDENTIFICATION</scope>
</reference>
<organism evidence="5 6">
    <name type="scientific">Dicentrarchus labrax</name>
    <name type="common">European seabass</name>
    <name type="synonym">Morone labrax</name>
    <dbReference type="NCBI Taxonomy" id="13489"/>
    <lineage>
        <taxon>Eukaryota</taxon>
        <taxon>Metazoa</taxon>
        <taxon>Chordata</taxon>
        <taxon>Craniata</taxon>
        <taxon>Vertebrata</taxon>
        <taxon>Euteleostomi</taxon>
        <taxon>Actinopterygii</taxon>
        <taxon>Neopterygii</taxon>
        <taxon>Teleostei</taxon>
        <taxon>Neoteleostei</taxon>
        <taxon>Acanthomorphata</taxon>
        <taxon>Eupercaria</taxon>
        <taxon>Moronidae</taxon>
        <taxon>Dicentrarchus</taxon>
    </lineage>
</organism>
<dbReference type="PROSITE" id="PS50237">
    <property type="entry name" value="HECT"/>
    <property type="match status" value="1"/>
</dbReference>
<dbReference type="SUPFAM" id="SSF56204">
    <property type="entry name" value="Hect, E3 ligase catalytic domain"/>
    <property type="match status" value="1"/>
</dbReference>
<dbReference type="InterPro" id="IPR035983">
    <property type="entry name" value="Hect_E3_ubiquitin_ligase"/>
</dbReference>
<dbReference type="GeneTree" id="ENSGT00940000177633"/>
<evidence type="ECO:0000313" key="6">
    <source>
        <dbReference type="Proteomes" id="UP000694389"/>
    </source>
</evidence>
<reference evidence="5" key="2">
    <citation type="submission" date="2025-09" db="UniProtKB">
        <authorList>
            <consortium name="Ensembl"/>
        </authorList>
    </citation>
    <scope>IDENTIFICATION</scope>
</reference>
<evidence type="ECO:0000259" key="4">
    <source>
        <dbReference type="PROSITE" id="PS50237"/>
    </source>
</evidence>
<dbReference type="Ensembl" id="ENSDLAT00005056224.2">
    <property type="protein sequence ID" value="ENSDLAP00005052847.1"/>
    <property type="gene ID" value="ENSDLAG00005022806.2"/>
</dbReference>
<evidence type="ECO:0000313" key="5">
    <source>
        <dbReference type="Ensembl" id="ENSDLAP00005052847.1"/>
    </source>
</evidence>
<sequence>MNRNRAQDLEHLNGMQPLLTSLVTFKQLSHGDSYDQHSPESLTCHSILYLPLYSTKKIMRDKLTKALVPVNGFLM</sequence>
<dbReference type="Gene3D" id="3.30.2410.10">
    <property type="entry name" value="Hect, E3 ligase catalytic domain"/>
    <property type="match status" value="1"/>
</dbReference>
<name>A0A8C4I5F5_DICLA</name>
<proteinExistence type="predicted"/>
<protein>
    <recommendedName>
        <fullName evidence="4">HECT domain-containing protein</fullName>
    </recommendedName>
</protein>
<dbReference type="AlphaFoldDB" id="A0A8C4I5F5"/>
<dbReference type="GO" id="GO:0004842">
    <property type="term" value="F:ubiquitin-protein transferase activity"/>
    <property type="evidence" value="ECO:0007669"/>
    <property type="project" value="InterPro"/>
</dbReference>
<keyword evidence="6" id="KW-1185">Reference proteome</keyword>
<keyword evidence="2 3" id="KW-0833">Ubl conjugation pathway</keyword>
<keyword evidence="1" id="KW-0808">Transferase</keyword>
<feature type="active site" description="Glycyl thioester intermediate" evidence="3">
    <location>
        <position position="44"/>
    </location>
</feature>